<keyword evidence="3 6" id="KW-1133">Transmembrane helix</keyword>
<feature type="transmembrane region" description="Helical" evidence="6">
    <location>
        <begin position="265"/>
        <end position="289"/>
    </location>
</feature>
<accession>A0AAV9PR92</accession>
<dbReference type="PANTHER" id="PTHR15549:SF6">
    <property type="entry name" value="MID2 DOMAIN-CONTAINING PROTEIN"/>
    <property type="match status" value="1"/>
</dbReference>
<keyword evidence="2 6" id="KW-0812">Transmembrane</keyword>
<feature type="compositionally biased region" description="Low complexity" evidence="5">
    <location>
        <begin position="206"/>
        <end position="246"/>
    </location>
</feature>
<dbReference type="PANTHER" id="PTHR15549">
    <property type="entry name" value="PAIRED IMMUNOGLOBULIN-LIKE TYPE 2 RECEPTOR"/>
    <property type="match status" value="1"/>
</dbReference>
<evidence type="ECO:0000256" key="3">
    <source>
        <dbReference type="ARBA" id="ARBA00022989"/>
    </source>
</evidence>
<organism evidence="8 9">
    <name type="scientific">Vermiconidia calcicola</name>
    <dbReference type="NCBI Taxonomy" id="1690605"/>
    <lineage>
        <taxon>Eukaryota</taxon>
        <taxon>Fungi</taxon>
        <taxon>Dikarya</taxon>
        <taxon>Ascomycota</taxon>
        <taxon>Pezizomycotina</taxon>
        <taxon>Dothideomycetes</taxon>
        <taxon>Dothideomycetidae</taxon>
        <taxon>Mycosphaerellales</taxon>
        <taxon>Extremaceae</taxon>
        <taxon>Vermiconidia</taxon>
    </lineage>
</organism>
<feature type="region of interest" description="Disordered" evidence="5">
    <location>
        <begin position="335"/>
        <end position="359"/>
    </location>
</feature>
<protein>
    <submittedName>
        <fullName evidence="8">Uncharacterized protein</fullName>
    </submittedName>
</protein>
<feature type="region of interest" description="Disordered" evidence="5">
    <location>
        <begin position="206"/>
        <end position="262"/>
    </location>
</feature>
<evidence type="ECO:0000256" key="5">
    <source>
        <dbReference type="SAM" id="MobiDB-lite"/>
    </source>
</evidence>
<evidence type="ECO:0000256" key="7">
    <source>
        <dbReference type="SAM" id="SignalP"/>
    </source>
</evidence>
<feature type="signal peptide" evidence="7">
    <location>
        <begin position="1"/>
        <end position="19"/>
    </location>
</feature>
<dbReference type="GO" id="GO:0016020">
    <property type="term" value="C:membrane"/>
    <property type="evidence" value="ECO:0007669"/>
    <property type="project" value="UniProtKB-SubCell"/>
</dbReference>
<name>A0AAV9PR92_9PEZI</name>
<reference evidence="8 9" key="1">
    <citation type="submission" date="2023-06" db="EMBL/GenBank/DDBJ databases">
        <title>Black Yeasts Isolated from many extreme environments.</title>
        <authorList>
            <person name="Coleine C."/>
            <person name="Stajich J.E."/>
            <person name="Selbmann L."/>
        </authorList>
    </citation>
    <scope>NUCLEOTIDE SEQUENCE [LARGE SCALE GENOMIC DNA]</scope>
    <source>
        <strain evidence="8 9">CCFEE 5887</strain>
    </source>
</reference>
<evidence type="ECO:0000256" key="6">
    <source>
        <dbReference type="SAM" id="Phobius"/>
    </source>
</evidence>
<evidence type="ECO:0000313" key="8">
    <source>
        <dbReference type="EMBL" id="KAK5527890.1"/>
    </source>
</evidence>
<evidence type="ECO:0000256" key="4">
    <source>
        <dbReference type="ARBA" id="ARBA00023136"/>
    </source>
</evidence>
<gene>
    <name evidence="8" type="ORF">LTR25_010821</name>
</gene>
<dbReference type="EMBL" id="JAXLQG010000031">
    <property type="protein sequence ID" value="KAK5527890.1"/>
    <property type="molecule type" value="Genomic_DNA"/>
</dbReference>
<sequence length="359" mass="37506">MLSTIFVLISLVVRLRVCALEVASGSSCADICEGPGLTFPSDLTCNDEGYFNTAKGDTMHDCLVCESTSTHDTGDTSTPQNNDIYWFLFNMKYTLQYCMFQTNDSTPNLPQCESDCAGLYPVLQSSWFSPTAAQQYDYCSINNTAFPQYADQCASCLQAGTGSVILGNFLSAMKSGCDTQPNATEGQTIALQRDIFDTATVATGTATQTTSTSAAQTSGGTQSTATTTTSSSSSGTTSSSATTSSTIPAGAPEPTSSSSGLSGGAAAGIGIGCGLASIGAVGALAWFILRRRRNRRTMASRSDYVDTKAAYAATPYQQMPSPNDPYAQQIGGSEVHEIDSSGTKGGAPMTNELDGRPMR</sequence>
<evidence type="ECO:0000256" key="2">
    <source>
        <dbReference type="ARBA" id="ARBA00022692"/>
    </source>
</evidence>
<keyword evidence="9" id="KW-1185">Reference proteome</keyword>
<keyword evidence="7" id="KW-0732">Signal</keyword>
<comment type="caution">
    <text evidence="8">The sequence shown here is derived from an EMBL/GenBank/DDBJ whole genome shotgun (WGS) entry which is preliminary data.</text>
</comment>
<feature type="chain" id="PRO_5043720822" evidence="7">
    <location>
        <begin position="20"/>
        <end position="359"/>
    </location>
</feature>
<evidence type="ECO:0000313" key="9">
    <source>
        <dbReference type="Proteomes" id="UP001345827"/>
    </source>
</evidence>
<comment type="subcellular location">
    <subcellularLocation>
        <location evidence="1">Membrane</location>
        <topology evidence="1">Single-pass membrane protein</topology>
    </subcellularLocation>
</comment>
<proteinExistence type="predicted"/>
<dbReference type="AlphaFoldDB" id="A0AAV9PR92"/>
<keyword evidence="4 6" id="KW-0472">Membrane</keyword>
<dbReference type="GO" id="GO:0071944">
    <property type="term" value="C:cell periphery"/>
    <property type="evidence" value="ECO:0007669"/>
    <property type="project" value="UniProtKB-ARBA"/>
</dbReference>
<dbReference type="InterPro" id="IPR051694">
    <property type="entry name" value="Immunoregulatory_rcpt-like"/>
</dbReference>
<evidence type="ECO:0000256" key="1">
    <source>
        <dbReference type="ARBA" id="ARBA00004167"/>
    </source>
</evidence>
<dbReference type="Proteomes" id="UP001345827">
    <property type="component" value="Unassembled WGS sequence"/>
</dbReference>